<dbReference type="GeneID" id="26261147"/>
<dbReference type="VEuPathDB" id="MicrosporidiaDB:M896_020520"/>
<dbReference type="GO" id="GO:0003924">
    <property type="term" value="F:GTPase activity"/>
    <property type="evidence" value="ECO:0007669"/>
    <property type="project" value="InterPro"/>
</dbReference>
<dbReference type="InterPro" id="IPR001806">
    <property type="entry name" value="Small_GTPase"/>
</dbReference>
<sequence>MSEGIVADISKQLTIIGSATCGKTSILTRHKKKVFGTEISPTVFNSVNNMYKHMGNTIELRLWDTAGQDEYARFRHLALPSADYITIVYAIDDRTSYAEVKNNLVGQVREKAPHAKYFLVGAKSDLRDDSQRLEELARNGDSPISTVEGLELARSIGAVGYFECSAKSGVGVDEIFEKISEYALQMHLKESKSFFGGVWSSLCDFICCREIN</sequence>
<dbReference type="EMBL" id="JOKQ01000002">
    <property type="protein sequence ID" value="KHN70216.1"/>
    <property type="molecule type" value="Genomic_DNA"/>
</dbReference>
<dbReference type="SMART" id="SM00174">
    <property type="entry name" value="RHO"/>
    <property type="match status" value="1"/>
</dbReference>
<accession>A0A0B2UGN4</accession>
<dbReference type="Pfam" id="PF00071">
    <property type="entry name" value="Ras"/>
    <property type="match status" value="1"/>
</dbReference>
<dbReference type="PRINTS" id="PR00449">
    <property type="entry name" value="RASTRNSFRMNG"/>
</dbReference>
<dbReference type="Gene3D" id="3.40.50.300">
    <property type="entry name" value="P-loop containing nucleotide triphosphate hydrolases"/>
    <property type="match status" value="1"/>
</dbReference>
<dbReference type="InParanoid" id="A0A0B2UGN4"/>
<dbReference type="InterPro" id="IPR005225">
    <property type="entry name" value="Small_GTP-bd"/>
</dbReference>
<dbReference type="Proteomes" id="UP000031056">
    <property type="component" value="Unassembled WGS sequence"/>
</dbReference>
<dbReference type="RefSeq" id="XP_014564258.1">
    <property type="nucleotide sequence ID" value="XM_014708772.1"/>
</dbReference>
<dbReference type="SMART" id="SM00175">
    <property type="entry name" value="RAB"/>
    <property type="match status" value="1"/>
</dbReference>
<dbReference type="InterPro" id="IPR003578">
    <property type="entry name" value="Small_GTPase_Rho"/>
</dbReference>
<name>A0A0B2UGN4_9MICR</name>
<dbReference type="HOGENOM" id="CLU_041217_21_2_1"/>
<keyword evidence="1" id="KW-0547">Nucleotide-binding</keyword>
<proteinExistence type="predicted"/>
<dbReference type="PANTHER" id="PTHR24072">
    <property type="entry name" value="RHO FAMILY GTPASE"/>
    <property type="match status" value="1"/>
</dbReference>
<dbReference type="SMART" id="SM00173">
    <property type="entry name" value="RAS"/>
    <property type="match status" value="1"/>
</dbReference>
<evidence type="ECO:0000256" key="1">
    <source>
        <dbReference type="ARBA" id="ARBA00022741"/>
    </source>
</evidence>
<keyword evidence="2" id="KW-0342">GTP-binding</keyword>
<dbReference type="STRING" id="1354746.A0A0B2UGN4"/>
<reference evidence="3 4" key="1">
    <citation type="journal article" date="2014" name="MBio">
        <title>The Ordospora colligata genome; evolution of extreme reduction in microsporidia and host-to-parasite horizontal gene transfer.</title>
        <authorList>
            <person name="Pombert J.-F."/>
            <person name="Haag K.L."/>
            <person name="Beidas S."/>
            <person name="Ebert D."/>
            <person name="Keeling P.J."/>
        </authorList>
    </citation>
    <scope>NUCLEOTIDE SEQUENCE [LARGE SCALE GENOMIC DNA]</scope>
    <source>
        <strain evidence="3 4">OC4</strain>
    </source>
</reference>
<dbReference type="PROSITE" id="PS51419">
    <property type="entry name" value="RAB"/>
    <property type="match status" value="1"/>
</dbReference>
<protein>
    <submittedName>
        <fullName evidence="3">Ras-like GTP binding protein</fullName>
    </submittedName>
</protein>
<dbReference type="PROSITE" id="PS51420">
    <property type="entry name" value="RHO"/>
    <property type="match status" value="1"/>
</dbReference>
<dbReference type="InterPro" id="IPR027417">
    <property type="entry name" value="P-loop_NTPase"/>
</dbReference>
<dbReference type="PROSITE" id="PS51421">
    <property type="entry name" value="RAS"/>
    <property type="match status" value="1"/>
</dbReference>
<dbReference type="OrthoDB" id="8830751at2759"/>
<comment type="caution">
    <text evidence="3">The sequence shown here is derived from an EMBL/GenBank/DDBJ whole genome shotgun (WGS) entry which is preliminary data.</text>
</comment>
<evidence type="ECO:0000313" key="3">
    <source>
        <dbReference type="EMBL" id="KHN70216.1"/>
    </source>
</evidence>
<keyword evidence="4" id="KW-1185">Reference proteome</keyword>
<dbReference type="GO" id="GO:0005525">
    <property type="term" value="F:GTP binding"/>
    <property type="evidence" value="ECO:0007669"/>
    <property type="project" value="UniProtKB-KW"/>
</dbReference>
<dbReference type="NCBIfam" id="TIGR00231">
    <property type="entry name" value="small_GTP"/>
    <property type="match status" value="1"/>
</dbReference>
<dbReference type="GO" id="GO:0007264">
    <property type="term" value="P:small GTPase-mediated signal transduction"/>
    <property type="evidence" value="ECO:0007669"/>
    <property type="project" value="InterPro"/>
</dbReference>
<organism evidence="3 4">
    <name type="scientific">Ordospora colligata OC4</name>
    <dbReference type="NCBI Taxonomy" id="1354746"/>
    <lineage>
        <taxon>Eukaryota</taxon>
        <taxon>Fungi</taxon>
        <taxon>Fungi incertae sedis</taxon>
        <taxon>Microsporidia</taxon>
        <taxon>Ordosporidae</taxon>
        <taxon>Ordospora</taxon>
    </lineage>
</organism>
<evidence type="ECO:0000256" key="2">
    <source>
        <dbReference type="ARBA" id="ARBA00023134"/>
    </source>
</evidence>
<evidence type="ECO:0000313" key="4">
    <source>
        <dbReference type="Proteomes" id="UP000031056"/>
    </source>
</evidence>
<dbReference type="AlphaFoldDB" id="A0A0B2UGN4"/>
<gene>
    <name evidence="3" type="ORF">M896_020520</name>
</gene>
<dbReference type="SUPFAM" id="SSF52540">
    <property type="entry name" value="P-loop containing nucleoside triphosphate hydrolases"/>
    <property type="match status" value="1"/>
</dbReference>